<gene>
    <name evidence="2" type="ORF">ARMA_1536</name>
</gene>
<organism evidence="2 3">
    <name type="scientific">Ardenticatena maritima</name>
    <dbReference type="NCBI Taxonomy" id="872965"/>
    <lineage>
        <taxon>Bacteria</taxon>
        <taxon>Bacillati</taxon>
        <taxon>Chloroflexota</taxon>
        <taxon>Ardenticatenia</taxon>
        <taxon>Ardenticatenales</taxon>
        <taxon>Ardenticatenaceae</taxon>
        <taxon>Ardenticatena</taxon>
    </lineage>
</organism>
<accession>A0A0M8K709</accession>
<dbReference type="SUPFAM" id="SSF48371">
    <property type="entry name" value="ARM repeat"/>
    <property type="match status" value="2"/>
</dbReference>
<evidence type="ECO:0000256" key="1">
    <source>
        <dbReference type="SAM" id="MobiDB-lite"/>
    </source>
</evidence>
<evidence type="ECO:0008006" key="4">
    <source>
        <dbReference type="Google" id="ProtNLM"/>
    </source>
</evidence>
<dbReference type="Proteomes" id="UP000037784">
    <property type="component" value="Unassembled WGS sequence"/>
</dbReference>
<dbReference type="STRING" id="872965.SE16_08895"/>
<name>A0A0M8K709_9CHLR</name>
<evidence type="ECO:0000313" key="3">
    <source>
        <dbReference type="Proteomes" id="UP000037784"/>
    </source>
</evidence>
<protein>
    <recommendedName>
        <fullName evidence="4">HEAT repeat domain-containing protein</fullName>
    </recommendedName>
</protein>
<comment type="caution">
    <text evidence="2">The sequence shown here is derived from an EMBL/GenBank/DDBJ whole genome shotgun (WGS) entry which is preliminary data.</text>
</comment>
<dbReference type="InParanoid" id="A0A0M8K709"/>
<feature type="compositionally biased region" description="Pro residues" evidence="1">
    <location>
        <begin position="7"/>
        <end position="29"/>
    </location>
</feature>
<dbReference type="InterPro" id="IPR016024">
    <property type="entry name" value="ARM-type_fold"/>
</dbReference>
<reference evidence="3" key="2">
    <citation type="submission" date="2015-08" db="EMBL/GenBank/DDBJ databases">
        <title>Draft Genome Sequence of a Heterotrophic Facultative Anaerobic Bacterium Ardenticatena maritima Strain 110S.</title>
        <authorList>
            <person name="Kawaichi S."/>
            <person name="Yoshida T."/>
            <person name="Sako Y."/>
            <person name="Nakamura R."/>
        </authorList>
    </citation>
    <scope>NUCLEOTIDE SEQUENCE [LARGE SCALE GENOMIC DNA]</scope>
    <source>
        <strain evidence="3">110S</strain>
    </source>
</reference>
<reference evidence="2 3" key="1">
    <citation type="journal article" date="2015" name="Genome Announc.">
        <title>Draft Genome Sequence of a Heterotrophic Facultative Anaerobic Thermophilic Bacterium, Ardenticatena maritima Strain 110ST.</title>
        <authorList>
            <person name="Kawaichi S."/>
            <person name="Yoshida T."/>
            <person name="Sako Y."/>
            <person name="Nakamura R."/>
        </authorList>
    </citation>
    <scope>NUCLEOTIDE SEQUENCE [LARGE SCALE GENOMIC DNA]</scope>
    <source>
        <strain evidence="2 3">110S</strain>
    </source>
</reference>
<keyword evidence="3" id="KW-1185">Reference proteome</keyword>
<sequence>MRGAPAEPAPQPAPEEPADAEPPAPPPSVLVPESHAAPPPAEIPAEARRRIYRQKALDESASLSSRLHAARVLVKIGDLEGAAEAYGRLATYHTRAPAVAQTALNALTALGPAALPVLWRLDTAERDPRRQIVLAAHIAAAGDPETARVRLEELTRHEDAAIARAAIDTMMSFNLVSYQNLRALVHTSEDPFVRLAVMRWLADQAVSPDPLKAERAVIELRTIDMQAAQLALLRALRHSPHEKVRFLAAQTLLTSQTEEQHHAARTFLLELARGQSKLAPAAAQMVLPVLTPQETERLMREAVQPAVRRLAAEQLSAPNMPDVVRQHAARTLLDVGATEEALHVLGDLLRRANDRRWRLWALSTLHDVGKPALPLLREALEKETAHDMVVRLTETVLTLSDDPNEQRRLAAQLITLGEAEQAANVLVAIATDATMSPEQNEAAVATLIAAYRAHEEARAVITEALERVARHGATPNVRHMAHHFLMVERPAALPLPLLIRGLIATDAPPSEYSAALQTLHDSAPIAAQALLETLLAPDTPTLHRWRLFNLLATLPAEHAYAALEQLIARAPNAAFALAAAERLLSLSAKASALAVLATLAQNAPHPNVRTRALYRLATFQPRPDALIETVRLQTPYPDTQKLAYTILYGAPPDTLLDRLWAFTQRLLVRLDE</sequence>
<evidence type="ECO:0000313" key="2">
    <source>
        <dbReference type="EMBL" id="GAP63113.1"/>
    </source>
</evidence>
<feature type="region of interest" description="Disordered" evidence="1">
    <location>
        <begin position="1"/>
        <end position="42"/>
    </location>
</feature>
<proteinExistence type="predicted"/>
<dbReference type="AlphaFoldDB" id="A0A0M8K709"/>
<dbReference type="EMBL" id="BBZA01000115">
    <property type="protein sequence ID" value="GAP63113.1"/>
    <property type="molecule type" value="Genomic_DNA"/>
</dbReference>